<gene>
    <name evidence="2" type="ORF">QR680_003268</name>
</gene>
<feature type="transmembrane region" description="Helical" evidence="1">
    <location>
        <begin position="238"/>
        <end position="259"/>
    </location>
</feature>
<dbReference type="AlphaFoldDB" id="A0AA39H618"/>
<dbReference type="Gene3D" id="1.20.1070.10">
    <property type="entry name" value="Rhodopsin 7-helix transmembrane proteins"/>
    <property type="match status" value="1"/>
</dbReference>
<evidence type="ECO:0000313" key="2">
    <source>
        <dbReference type="EMBL" id="KAK0399907.1"/>
    </source>
</evidence>
<keyword evidence="1" id="KW-1133">Transmembrane helix</keyword>
<organism evidence="2 3">
    <name type="scientific">Steinernema hermaphroditum</name>
    <dbReference type="NCBI Taxonomy" id="289476"/>
    <lineage>
        <taxon>Eukaryota</taxon>
        <taxon>Metazoa</taxon>
        <taxon>Ecdysozoa</taxon>
        <taxon>Nematoda</taxon>
        <taxon>Chromadorea</taxon>
        <taxon>Rhabditida</taxon>
        <taxon>Tylenchina</taxon>
        <taxon>Panagrolaimomorpha</taxon>
        <taxon>Strongyloidoidea</taxon>
        <taxon>Steinernematidae</taxon>
        <taxon>Steinernema</taxon>
    </lineage>
</organism>
<keyword evidence="3" id="KW-1185">Reference proteome</keyword>
<proteinExistence type="predicted"/>
<feature type="transmembrane region" description="Helical" evidence="1">
    <location>
        <begin position="28"/>
        <end position="48"/>
    </location>
</feature>
<accession>A0AA39H618</accession>
<reference evidence="2" key="1">
    <citation type="submission" date="2023-06" db="EMBL/GenBank/DDBJ databases">
        <title>Genomic analysis of the entomopathogenic nematode Steinernema hermaphroditum.</title>
        <authorList>
            <person name="Schwarz E.M."/>
            <person name="Heppert J.K."/>
            <person name="Baniya A."/>
            <person name="Schwartz H.T."/>
            <person name="Tan C.-H."/>
            <person name="Antoshechkin I."/>
            <person name="Sternberg P.W."/>
            <person name="Goodrich-Blair H."/>
            <person name="Dillman A.R."/>
        </authorList>
    </citation>
    <scope>NUCLEOTIDE SEQUENCE</scope>
    <source>
        <strain evidence="2">PS9179</strain>
        <tissue evidence="2">Whole animal</tissue>
    </source>
</reference>
<keyword evidence="1" id="KW-0812">Transmembrane</keyword>
<feature type="transmembrane region" description="Helical" evidence="1">
    <location>
        <begin position="190"/>
        <end position="217"/>
    </location>
</feature>
<evidence type="ECO:0008006" key="4">
    <source>
        <dbReference type="Google" id="ProtNLM"/>
    </source>
</evidence>
<feature type="transmembrane region" description="Helical" evidence="1">
    <location>
        <begin position="60"/>
        <end position="81"/>
    </location>
</feature>
<feature type="transmembrane region" description="Helical" evidence="1">
    <location>
        <begin position="101"/>
        <end position="126"/>
    </location>
</feature>
<name>A0AA39H618_9BILA</name>
<dbReference type="SUPFAM" id="SSF81321">
    <property type="entry name" value="Family A G protein-coupled receptor-like"/>
    <property type="match status" value="1"/>
</dbReference>
<comment type="caution">
    <text evidence="2">The sequence shown here is derived from an EMBL/GenBank/DDBJ whole genome shotgun (WGS) entry which is preliminary data.</text>
</comment>
<dbReference type="PANTHER" id="PTHR31627">
    <property type="entry name" value="SERPENTINE RECEPTOR CLASS GAMMA-RELATED"/>
    <property type="match status" value="1"/>
</dbReference>
<dbReference type="InterPro" id="IPR051119">
    <property type="entry name" value="Nematode_SR-like"/>
</dbReference>
<protein>
    <recommendedName>
        <fullName evidence="4">Serpentine receptor class gamma</fullName>
    </recommendedName>
</protein>
<dbReference type="EMBL" id="JAUCMV010000005">
    <property type="protein sequence ID" value="KAK0399907.1"/>
    <property type="molecule type" value="Genomic_DNA"/>
</dbReference>
<dbReference type="Pfam" id="PF10323">
    <property type="entry name" value="7TM_GPCR_Srv"/>
    <property type="match status" value="1"/>
</dbReference>
<sequence>MDLEIPEANHSLIDDEVDGKKNMIGVDYYITVAPTTVLFFTYLMLLFILSTKRSKFRSSFFTLTIAQSVVDIALFLFVQLWQRGRKYGYLEPFFIQHQTGFIPYFSFATTYYLKVVQYLGMFILTFNRFSTFCIRGSHEIVWNTTGIIVLTMLQWALPLLMLLFFAFSSYEISFQLINGQWRSNTHPFYVLWFGIVECIVGVLVLLISLFLNGFSIYQVRRQHSFSDEKAKRSYNLEIRFLLSSFAVFLFLSLDILFNVTQTTFTILHMDTAIKSMGTAWYMLAEFCCLSRPVSLLVTSTALRNEFRDMFCTPCRKAPMMKNLSVSRIEMTPTLF</sequence>
<feature type="transmembrane region" description="Helical" evidence="1">
    <location>
        <begin position="279"/>
        <end position="302"/>
    </location>
</feature>
<feature type="transmembrane region" description="Helical" evidence="1">
    <location>
        <begin position="147"/>
        <end position="170"/>
    </location>
</feature>
<dbReference type="InterPro" id="IPR019426">
    <property type="entry name" value="7TM_GPCR_serpentine_rcpt_Srv"/>
</dbReference>
<evidence type="ECO:0000256" key="1">
    <source>
        <dbReference type="SAM" id="Phobius"/>
    </source>
</evidence>
<keyword evidence="1" id="KW-0472">Membrane</keyword>
<dbReference type="Proteomes" id="UP001175271">
    <property type="component" value="Unassembled WGS sequence"/>
</dbReference>
<evidence type="ECO:0000313" key="3">
    <source>
        <dbReference type="Proteomes" id="UP001175271"/>
    </source>
</evidence>